<reference evidence="2" key="1">
    <citation type="submission" date="2025-08" db="UniProtKB">
        <authorList>
            <consortium name="RefSeq"/>
        </authorList>
    </citation>
    <scope>IDENTIFICATION</scope>
</reference>
<keyword evidence="1" id="KW-1185">Reference proteome</keyword>
<evidence type="ECO:0000313" key="1">
    <source>
        <dbReference type="Proteomes" id="UP001652628"/>
    </source>
</evidence>
<dbReference type="Proteomes" id="UP001652628">
    <property type="component" value="Unplaced"/>
</dbReference>
<accession>A0ABM4TZK0</accession>
<evidence type="ECO:0000313" key="2">
    <source>
        <dbReference type="RefSeq" id="XP_070855398.1"/>
    </source>
</evidence>
<sequence length="432" mass="48718">MKYMETLQNRVVSNVEKTDLIISQLHKIEKSMSSGMPEIQSPCLDFINQTTKLVHNSSTLLKEQFVKLDRKVTDIDNKLEGLKVQIDNNLLQVEDFNGEASEKKDVTSHVNDITKSISYEAMTHVSSELSDLRDSTDSIDKKLQFHINIVSENIGRMMSMMHEVHFAVVDSNKQFETLNVTTSQPPTKSNKHDVIVKKIRPMVAISEKIDEVCGEVVNTRSTVDNLLPKSAALLTQTQRQERAIDEIHQDLKTKTNLIINNLDMVEKRLKKQENYVQILANLPEAHELAKDKTFNGFVEYDSTNQSIFDETLKRANSSLSLSFIQPSIGTTISPTTGENMQSPLHETSTNTNVTYHNGSVINGSKSAIRKDGLIFPSIKKKPSIINTTIVNDILALKDLKVSLFRLNQRAAHMHNALILGLFYTKVFLRPAK</sequence>
<proteinExistence type="predicted"/>
<dbReference type="RefSeq" id="XP_070855398.1">
    <property type="nucleotide sequence ID" value="XM_070999297.1"/>
</dbReference>
<organism evidence="1 2">
    <name type="scientific">Drosophila suzukii</name>
    <name type="common">Spotted-wing drosophila fruit fly</name>
    <dbReference type="NCBI Taxonomy" id="28584"/>
    <lineage>
        <taxon>Eukaryota</taxon>
        <taxon>Metazoa</taxon>
        <taxon>Ecdysozoa</taxon>
        <taxon>Arthropoda</taxon>
        <taxon>Hexapoda</taxon>
        <taxon>Insecta</taxon>
        <taxon>Pterygota</taxon>
        <taxon>Neoptera</taxon>
        <taxon>Endopterygota</taxon>
        <taxon>Diptera</taxon>
        <taxon>Brachycera</taxon>
        <taxon>Muscomorpha</taxon>
        <taxon>Ephydroidea</taxon>
        <taxon>Drosophilidae</taxon>
        <taxon>Drosophila</taxon>
        <taxon>Sophophora</taxon>
    </lineage>
</organism>
<protein>
    <submittedName>
        <fullName evidence="2">Leucine-rich repeat-containing protein DDB_G0290503</fullName>
    </submittedName>
</protein>
<dbReference type="GeneID" id="139355016"/>
<name>A0ABM4TZK0_DROSZ</name>
<gene>
    <name evidence="2" type="primary">LOC139355016</name>
</gene>